<dbReference type="AlphaFoldDB" id="A0A3M7PKU3"/>
<sequence length="67" mass="7883">MTLNGQIKSITCTNRANRMQGMIASHNCFKSTISIKEKLMKYDPNHDHDLFKYKTIKNIRPWNSQKL</sequence>
<proteinExistence type="predicted"/>
<protein>
    <submittedName>
        <fullName evidence="1">Uncharacterized protein</fullName>
    </submittedName>
</protein>
<accession>A0A3M7PKU3</accession>
<evidence type="ECO:0000313" key="2">
    <source>
        <dbReference type="Proteomes" id="UP000276133"/>
    </source>
</evidence>
<organism evidence="1 2">
    <name type="scientific">Brachionus plicatilis</name>
    <name type="common">Marine rotifer</name>
    <name type="synonym">Brachionus muelleri</name>
    <dbReference type="NCBI Taxonomy" id="10195"/>
    <lineage>
        <taxon>Eukaryota</taxon>
        <taxon>Metazoa</taxon>
        <taxon>Spiralia</taxon>
        <taxon>Gnathifera</taxon>
        <taxon>Rotifera</taxon>
        <taxon>Eurotatoria</taxon>
        <taxon>Monogononta</taxon>
        <taxon>Pseudotrocha</taxon>
        <taxon>Ploima</taxon>
        <taxon>Brachionidae</taxon>
        <taxon>Brachionus</taxon>
    </lineage>
</organism>
<comment type="caution">
    <text evidence="1">The sequence shown here is derived from an EMBL/GenBank/DDBJ whole genome shotgun (WGS) entry which is preliminary data.</text>
</comment>
<keyword evidence="2" id="KW-1185">Reference proteome</keyword>
<reference evidence="1 2" key="1">
    <citation type="journal article" date="2018" name="Sci. Rep.">
        <title>Genomic signatures of local adaptation to the degree of environmental predictability in rotifers.</title>
        <authorList>
            <person name="Franch-Gras L."/>
            <person name="Hahn C."/>
            <person name="Garcia-Roger E.M."/>
            <person name="Carmona M.J."/>
            <person name="Serra M."/>
            <person name="Gomez A."/>
        </authorList>
    </citation>
    <scope>NUCLEOTIDE SEQUENCE [LARGE SCALE GENOMIC DNA]</scope>
    <source>
        <strain evidence="1">HYR1</strain>
    </source>
</reference>
<evidence type="ECO:0000313" key="1">
    <source>
        <dbReference type="EMBL" id="RMZ99745.1"/>
    </source>
</evidence>
<dbReference type="EMBL" id="REGN01010076">
    <property type="protein sequence ID" value="RMZ99745.1"/>
    <property type="molecule type" value="Genomic_DNA"/>
</dbReference>
<gene>
    <name evidence="1" type="ORF">BpHYR1_053337</name>
</gene>
<dbReference type="Proteomes" id="UP000276133">
    <property type="component" value="Unassembled WGS sequence"/>
</dbReference>
<name>A0A3M7PKU3_BRAPC</name>